<dbReference type="InterPro" id="IPR036770">
    <property type="entry name" value="Ankyrin_rpt-contain_sf"/>
</dbReference>
<dbReference type="PANTHER" id="PTHR24171:SF9">
    <property type="entry name" value="ANKYRIN REPEAT DOMAIN-CONTAINING PROTEIN 39"/>
    <property type="match status" value="1"/>
</dbReference>
<evidence type="ECO:0000313" key="5">
    <source>
        <dbReference type="Proteomes" id="UP000009145"/>
    </source>
</evidence>
<dbReference type="Gene3D" id="1.25.40.20">
    <property type="entry name" value="Ankyrin repeat-containing domain"/>
    <property type="match status" value="2"/>
</dbReference>
<dbReference type="STRING" id="754477.Q7C_2034"/>
<dbReference type="InterPro" id="IPR002110">
    <property type="entry name" value="Ankyrin_rpt"/>
</dbReference>
<dbReference type="RefSeq" id="WP_014704592.1">
    <property type="nucleotide sequence ID" value="NC_017856.1"/>
</dbReference>
<feature type="repeat" description="ANK" evidence="3">
    <location>
        <begin position="42"/>
        <end position="74"/>
    </location>
</feature>
<sequence length="135" mass="14055">MVKQHNASAETSLVFDIVRQGDFGQLQILIDSGVDPDSQDADGASLLMLASQLGHTDIATLLLEKGADLHATGEDGKTPLMYAAMFNQVATINILLLSGADAYAKSADGLTALGLARAMGAEAAASRLAQHVELF</sequence>
<dbReference type="EMBL" id="CP003380">
    <property type="protein sequence ID" value="AFJ03173.1"/>
    <property type="molecule type" value="Genomic_DNA"/>
</dbReference>
<reference evidence="4 5" key="1">
    <citation type="journal article" date="2012" name="J. Bacteriol.">
        <title>Complete genome sequences of Methylophaga sp. strain JAM1 and Methylophaga sp. strain JAM7.</title>
        <authorList>
            <person name="Villeneuve C."/>
            <person name="Martineau C."/>
            <person name="Mauffrey F."/>
            <person name="Villemur R."/>
        </authorList>
    </citation>
    <scope>NUCLEOTIDE SEQUENCE [LARGE SCALE GENOMIC DNA]</scope>
    <source>
        <strain evidence="4 5">JAM7</strain>
    </source>
</reference>
<dbReference type="AlphaFoldDB" id="I1YJT0"/>
<evidence type="ECO:0000313" key="4">
    <source>
        <dbReference type="EMBL" id="AFJ03173.1"/>
    </source>
</evidence>
<dbReference type="Proteomes" id="UP000009145">
    <property type="component" value="Chromosome"/>
</dbReference>
<keyword evidence="2 3" id="KW-0040">ANK repeat</keyword>
<name>I1YJT0_METFJ</name>
<dbReference type="SMART" id="SM00248">
    <property type="entry name" value="ANK"/>
    <property type="match status" value="2"/>
</dbReference>
<dbReference type="PATRIC" id="fig|754477.3.peg.2002"/>
<gene>
    <name evidence="4" type="ordered locus">Q7C_2034</name>
</gene>
<evidence type="ECO:0000256" key="3">
    <source>
        <dbReference type="PROSITE-ProRule" id="PRU00023"/>
    </source>
</evidence>
<evidence type="ECO:0000256" key="1">
    <source>
        <dbReference type="ARBA" id="ARBA00022737"/>
    </source>
</evidence>
<protein>
    <submittedName>
        <fullName evidence="4">Ankyrin</fullName>
    </submittedName>
</protein>
<dbReference type="KEGG" id="mec:Q7C_2034"/>
<proteinExistence type="predicted"/>
<organism evidence="4 5">
    <name type="scientific">Methylophaga frappieri (strain ATCC BAA-2434 / DSM 25690 / JAM7)</name>
    <dbReference type="NCBI Taxonomy" id="754477"/>
    <lineage>
        <taxon>Bacteria</taxon>
        <taxon>Pseudomonadati</taxon>
        <taxon>Pseudomonadota</taxon>
        <taxon>Gammaproteobacteria</taxon>
        <taxon>Thiotrichales</taxon>
        <taxon>Piscirickettsiaceae</taxon>
        <taxon>Methylophaga</taxon>
    </lineage>
</organism>
<keyword evidence="1" id="KW-0677">Repeat</keyword>
<dbReference type="PROSITE" id="PS50088">
    <property type="entry name" value="ANK_REPEAT"/>
    <property type="match status" value="2"/>
</dbReference>
<accession>I1YJT0</accession>
<dbReference type="PANTHER" id="PTHR24171">
    <property type="entry name" value="ANKYRIN REPEAT DOMAIN-CONTAINING PROTEIN 39-RELATED"/>
    <property type="match status" value="1"/>
</dbReference>
<evidence type="ECO:0000256" key="2">
    <source>
        <dbReference type="ARBA" id="ARBA00023043"/>
    </source>
</evidence>
<dbReference type="eggNOG" id="COG0666">
    <property type="taxonomic scope" value="Bacteria"/>
</dbReference>
<dbReference type="SUPFAM" id="SSF48403">
    <property type="entry name" value="Ankyrin repeat"/>
    <property type="match status" value="1"/>
</dbReference>
<dbReference type="PROSITE" id="PS50297">
    <property type="entry name" value="ANK_REP_REGION"/>
    <property type="match status" value="2"/>
</dbReference>
<dbReference type="OrthoDB" id="8453275at2"/>
<dbReference type="HOGENOM" id="CLU_000134_18_9_6"/>
<keyword evidence="5" id="KW-1185">Reference proteome</keyword>
<feature type="repeat" description="ANK" evidence="3">
    <location>
        <begin position="75"/>
        <end position="107"/>
    </location>
</feature>
<dbReference type="Pfam" id="PF12796">
    <property type="entry name" value="Ank_2"/>
    <property type="match status" value="1"/>
</dbReference>